<sequence length="192" mass="22326">MAKIFKSFFKAMLIVGILMLFGGVFEQPMAELIAFYRIMAIGTFGVYALYLFLVNVCIGINNGNLTIKLKEFINQLYSKRWIAFTLLITYLFMLSFKETNVLDLGSLRMVLEDSVFRLCVRYALLYGCFEVVKAGLINLLRQEKYFDKWFLRKEIYEYELLNTNIFRTTNYELIDPLSVRGTSLGVAKAKEE</sequence>
<keyword evidence="1" id="KW-0472">Membrane</keyword>
<dbReference type="Proteomes" id="UP000297725">
    <property type="component" value="Unassembled WGS sequence"/>
</dbReference>
<protein>
    <submittedName>
        <fullName evidence="3">Uncharacterized protein</fullName>
    </submittedName>
</protein>
<reference evidence="3 5" key="1">
    <citation type="submission" date="2019-03" db="EMBL/GenBank/DDBJ databases">
        <title>Vagococcus sp. was isolated fron gut of Carduelis flavirostris.</title>
        <authorList>
            <person name="Ge Y."/>
        </authorList>
    </citation>
    <scope>NUCLEOTIDE SEQUENCE [LARGE SCALE GENOMIC DNA]</scope>
    <source>
        <strain evidence="3 5">CF-210</strain>
    </source>
</reference>
<proteinExistence type="predicted"/>
<dbReference type="EMBL" id="SRHU01000007">
    <property type="protein sequence ID" value="TFZ42947.1"/>
    <property type="molecule type" value="Genomic_DNA"/>
</dbReference>
<evidence type="ECO:0000313" key="3">
    <source>
        <dbReference type="EMBL" id="TFZ42947.1"/>
    </source>
</evidence>
<keyword evidence="4" id="KW-1185">Reference proteome</keyword>
<dbReference type="RefSeq" id="WP_135253573.1">
    <property type="nucleotide sequence ID" value="NZ_CP038867.1"/>
</dbReference>
<feature type="transmembrane region" description="Helical" evidence="1">
    <location>
        <begin position="37"/>
        <end position="60"/>
    </location>
</feature>
<evidence type="ECO:0000313" key="4">
    <source>
        <dbReference type="Proteomes" id="UP000296883"/>
    </source>
</evidence>
<evidence type="ECO:0000313" key="5">
    <source>
        <dbReference type="Proteomes" id="UP000297725"/>
    </source>
</evidence>
<feature type="transmembrane region" description="Helical" evidence="1">
    <location>
        <begin position="81"/>
        <end position="102"/>
    </location>
</feature>
<name>A0AAJ5EFL8_9ENTE</name>
<keyword evidence="1" id="KW-0812">Transmembrane</keyword>
<gene>
    <name evidence="3" type="ORF">E4031_01550</name>
    <name evidence="2" type="ORF">E4Z98_09810</name>
</gene>
<dbReference type="AlphaFoldDB" id="A0AAJ5EFL8"/>
<keyword evidence="2" id="KW-0614">Plasmid</keyword>
<dbReference type="Proteomes" id="UP000296883">
    <property type="component" value="Plasmid punnamed2"/>
</dbReference>
<evidence type="ECO:0000313" key="2">
    <source>
        <dbReference type="EMBL" id="QCA29672.1"/>
    </source>
</evidence>
<organism evidence="3 5">
    <name type="scientific">Vagococcus xieshaowenii</name>
    <dbReference type="NCBI Taxonomy" id="2562451"/>
    <lineage>
        <taxon>Bacteria</taxon>
        <taxon>Bacillati</taxon>
        <taxon>Bacillota</taxon>
        <taxon>Bacilli</taxon>
        <taxon>Lactobacillales</taxon>
        <taxon>Enterococcaceae</taxon>
        <taxon>Vagococcus</taxon>
    </lineage>
</organism>
<evidence type="ECO:0000256" key="1">
    <source>
        <dbReference type="SAM" id="Phobius"/>
    </source>
</evidence>
<keyword evidence="1" id="KW-1133">Transmembrane helix</keyword>
<reference evidence="2 4" key="2">
    <citation type="submission" date="2019-04" db="EMBL/GenBank/DDBJ databases">
        <authorList>
            <person name="Ge Y."/>
        </authorList>
    </citation>
    <scope>NUCLEOTIDE SEQUENCE [LARGE SCALE GENOMIC DNA]</scope>
    <source>
        <strain evidence="2">CF-49</strain>
        <strain evidence="4">personal::cf-49</strain>
        <plasmid evidence="2 4">punnamed2</plasmid>
    </source>
</reference>
<accession>A0AAJ5EFL8</accession>
<feature type="transmembrane region" description="Helical" evidence="1">
    <location>
        <begin position="122"/>
        <end position="140"/>
    </location>
</feature>
<feature type="transmembrane region" description="Helical" evidence="1">
    <location>
        <begin position="7"/>
        <end position="25"/>
    </location>
</feature>
<dbReference type="EMBL" id="CP038867">
    <property type="protein sequence ID" value="QCA29672.1"/>
    <property type="molecule type" value="Genomic_DNA"/>
</dbReference>
<dbReference type="GeneID" id="39759726"/>
<geneLocation type="plasmid" evidence="2 4">
    <name>punnamed2</name>
</geneLocation>